<dbReference type="InterPro" id="IPR036458">
    <property type="entry name" value="Na:dicarbo_symporter_sf"/>
</dbReference>
<dbReference type="GO" id="GO:0005886">
    <property type="term" value="C:plasma membrane"/>
    <property type="evidence" value="ECO:0007669"/>
    <property type="project" value="UniProtKB-SubCell"/>
</dbReference>
<feature type="transmembrane region" description="Helical" evidence="7">
    <location>
        <begin position="358"/>
        <end position="380"/>
    </location>
</feature>
<dbReference type="Gene3D" id="1.10.3860.10">
    <property type="entry name" value="Sodium:dicarboxylate symporter"/>
    <property type="match status" value="1"/>
</dbReference>
<evidence type="ECO:0000256" key="5">
    <source>
        <dbReference type="ARBA" id="ARBA00022989"/>
    </source>
</evidence>
<feature type="transmembrane region" description="Helical" evidence="7">
    <location>
        <begin position="48"/>
        <end position="69"/>
    </location>
</feature>
<feature type="transmembrane region" description="Helical" evidence="7">
    <location>
        <begin position="317"/>
        <end position="346"/>
    </location>
</feature>
<dbReference type="GO" id="GO:0015293">
    <property type="term" value="F:symporter activity"/>
    <property type="evidence" value="ECO:0007669"/>
    <property type="project" value="UniProtKB-KW"/>
</dbReference>
<evidence type="ECO:0000256" key="3">
    <source>
        <dbReference type="ARBA" id="ARBA00022475"/>
    </source>
</evidence>
<dbReference type="Proteomes" id="UP000001317">
    <property type="component" value="Chromosome"/>
</dbReference>
<dbReference type="EMBL" id="CP000931">
    <property type="protein sequence ID" value="ABZ74928.1"/>
    <property type="molecule type" value="Genomic_DNA"/>
</dbReference>
<feature type="transmembrane region" description="Helical" evidence="7">
    <location>
        <begin position="185"/>
        <end position="207"/>
    </location>
</feature>
<proteinExistence type="predicted"/>
<accession>B0TPQ7</accession>
<sequence length="411" mass="43574">MGIAHKWNDFMWQKIKPYRSSIILLSALMLGGLIGILFPVFALKLKPLGQIFLNLLFMIIVPLVAISVTSSIARMTDLKKLGVILVTIFMVSIVMAIIPTIGIIGLASIYDPAQGVTLDLHQQVSTGSGSMDFVNLLTTNDFVGLLSKSNILALIIMSVISGIAIGQSGKDGEKVSAMLDSLNTVIMKIVSILMIVAPVGLGAYFASTMASQDTELLSTFARAIGLFFIAAALYYTLGSTLYAWLGGGINGIKQFWRNAIEPSATALGTSSSLASLPVNIRAANKMGIREEIADICLPLLVNLNKGGAAMTTALKIVFIYSILGLDFTADIFALTVLISVLSAFVIGGVPGGAFLGEIFIVTTLGLPIEVIPILVIIGAVTDAPATVINVIHDLNATQIIERINGKRYARS</sequence>
<keyword evidence="9" id="KW-1185">Reference proteome</keyword>
<feature type="transmembrane region" description="Helical" evidence="7">
    <location>
        <begin position="21"/>
        <end position="42"/>
    </location>
</feature>
<dbReference type="AlphaFoldDB" id="B0TPQ7"/>
<comment type="subcellular location">
    <subcellularLocation>
        <location evidence="1">Cell membrane</location>
        <topology evidence="1">Multi-pass membrane protein</topology>
    </subcellularLocation>
</comment>
<dbReference type="SUPFAM" id="SSF118215">
    <property type="entry name" value="Proton glutamate symport protein"/>
    <property type="match status" value="1"/>
</dbReference>
<evidence type="ECO:0000256" key="7">
    <source>
        <dbReference type="SAM" id="Phobius"/>
    </source>
</evidence>
<dbReference type="STRING" id="458817.Shal_0352"/>
<evidence type="ECO:0000256" key="4">
    <source>
        <dbReference type="ARBA" id="ARBA00022692"/>
    </source>
</evidence>
<feature type="transmembrane region" description="Helical" evidence="7">
    <location>
        <begin position="219"/>
        <end position="245"/>
    </location>
</feature>
<feature type="transmembrane region" description="Helical" evidence="7">
    <location>
        <begin position="142"/>
        <end position="165"/>
    </location>
</feature>
<dbReference type="KEGG" id="shl:Shal_0352"/>
<dbReference type="PANTHER" id="PTHR42865">
    <property type="entry name" value="PROTON/GLUTAMATE-ASPARTATE SYMPORTER"/>
    <property type="match status" value="1"/>
</dbReference>
<evidence type="ECO:0000256" key="2">
    <source>
        <dbReference type="ARBA" id="ARBA00022448"/>
    </source>
</evidence>
<evidence type="ECO:0000313" key="8">
    <source>
        <dbReference type="EMBL" id="ABZ74928.1"/>
    </source>
</evidence>
<protein>
    <submittedName>
        <fullName evidence="8">Sodium:dicarboxylate symporter</fullName>
    </submittedName>
</protein>
<keyword evidence="3" id="KW-1003">Cell membrane</keyword>
<keyword evidence="5 7" id="KW-1133">Transmembrane helix</keyword>
<dbReference type="Pfam" id="PF00375">
    <property type="entry name" value="SDF"/>
    <property type="match status" value="1"/>
</dbReference>
<gene>
    <name evidence="8" type="ordered locus">Shal_0352</name>
</gene>
<reference evidence="8" key="1">
    <citation type="submission" date="2008-01" db="EMBL/GenBank/DDBJ databases">
        <title>Complete sequence of Shewanella halifaxensis HAW-EB4.</title>
        <authorList>
            <consortium name="US DOE Joint Genome Institute"/>
            <person name="Copeland A."/>
            <person name="Lucas S."/>
            <person name="Lapidus A."/>
            <person name="Glavina del Rio T."/>
            <person name="Dalin E."/>
            <person name="Tice H."/>
            <person name="Bruce D."/>
            <person name="Goodwin L."/>
            <person name="Pitluck S."/>
            <person name="Sims D."/>
            <person name="Brettin T."/>
            <person name="Detter J.C."/>
            <person name="Han C."/>
            <person name="Kuske C.R."/>
            <person name="Schmutz J."/>
            <person name="Larimer F."/>
            <person name="Land M."/>
            <person name="Hauser L."/>
            <person name="Kyrpides N."/>
            <person name="Kim E."/>
            <person name="Zhao J.-S."/>
            <person name="Richardson P."/>
        </authorList>
    </citation>
    <scope>NUCLEOTIDE SEQUENCE [LARGE SCALE GENOMIC DNA]</scope>
    <source>
        <strain evidence="8">HAW-EB4</strain>
    </source>
</reference>
<evidence type="ECO:0000256" key="6">
    <source>
        <dbReference type="ARBA" id="ARBA00023136"/>
    </source>
</evidence>
<keyword evidence="4 7" id="KW-0812">Transmembrane</keyword>
<dbReference type="HOGENOM" id="CLU_019375_7_2_6"/>
<dbReference type="GO" id="GO:0006835">
    <property type="term" value="P:dicarboxylic acid transport"/>
    <property type="evidence" value="ECO:0007669"/>
    <property type="project" value="TreeGrafter"/>
</dbReference>
<evidence type="ECO:0000256" key="1">
    <source>
        <dbReference type="ARBA" id="ARBA00004651"/>
    </source>
</evidence>
<dbReference type="eggNOG" id="COG1301">
    <property type="taxonomic scope" value="Bacteria"/>
</dbReference>
<dbReference type="InterPro" id="IPR001991">
    <property type="entry name" value="Na-dicarboxylate_symporter"/>
</dbReference>
<dbReference type="PRINTS" id="PR00173">
    <property type="entry name" value="EDTRNSPORT"/>
</dbReference>
<organism evidence="8 9">
    <name type="scientific">Shewanella halifaxensis (strain HAW-EB4)</name>
    <dbReference type="NCBI Taxonomy" id="458817"/>
    <lineage>
        <taxon>Bacteria</taxon>
        <taxon>Pseudomonadati</taxon>
        <taxon>Pseudomonadota</taxon>
        <taxon>Gammaproteobacteria</taxon>
        <taxon>Alteromonadales</taxon>
        <taxon>Shewanellaceae</taxon>
        <taxon>Shewanella</taxon>
    </lineage>
</organism>
<name>B0TPQ7_SHEHH</name>
<keyword evidence="2" id="KW-0813">Transport</keyword>
<keyword evidence="6 7" id="KW-0472">Membrane</keyword>
<feature type="transmembrane region" description="Helical" evidence="7">
    <location>
        <begin position="81"/>
        <end position="110"/>
    </location>
</feature>
<dbReference type="PANTHER" id="PTHR42865:SF7">
    <property type="entry name" value="PROTON_GLUTAMATE-ASPARTATE SYMPORTER"/>
    <property type="match status" value="1"/>
</dbReference>
<evidence type="ECO:0000313" key="9">
    <source>
        <dbReference type="Proteomes" id="UP000001317"/>
    </source>
</evidence>